<dbReference type="STRING" id="1325734.A0A428PJ83"/>
<dbReference type="EMBL" id="NKCI01000128">
    <property type="protein sequence ID" value="RSL53006.1"/>
    <property type="molecule type" value="Genomic_DNA"/>
</dbReference>
<dbReference type="PANTHER" id="PTHR33112">
    <property type="entry name" value="DOMAIN PROTEIN, PUTATIVE-RELATED"/>
    <property type="match status" value="1"/>
</dbReference>
<dbReference type="OrthoDB" id="5362512at2759"/>
<keyword evidence="2" id="KW-1185">Reference proteome</keyword>
<comment type="caution">
    <text evidence="1">The sequence shown here is derived from an EMBL/GenBank/DDBJ whole genome shotgun (WGS) entry which is preliminary data.</text>
</comment>
<evidence type="ECO:0000313" key="2">
    <source>
        <dbReference type="Proteomes" id="UP000288168"/>
    </source>
</evidence>
<dbReference type="AlphaFoldDB" id="A0A428PJ83"/>
<evidence type="ECO:0000313" key="1">
    <source>
        <dbReference type="EMBL" id="RSL53006.1"/>
    </source>
</evidence>
<proteinExistence type="predicted"/>
<accession>A0A428PJ83</accession>
<protein>
    <recommendedName>
        <fullName evidence="3">Heterokaryon incompatibility domain-containing protein</fullName>
    </recommendedName>
</protein>
<organism evidence="1 2">
    <name type="scientific">Fusarium duplospermum</name>
    <dbReference type="NCBI Taxonomy" id="1325734"/>
    <lineage>
        <taxon>Eukaryota</taxon>
        <taxon>Fungi</taxon>
        <taxon>Dikarya</taxon>
        <taxon>Ascomycota</taxon>
        <taxon>Pezizomycotina</taxon>
        <taxon>Sordariomycetes</taxon>
        <taxon>Hypocreomycetidae</taxon>
        <taxon>Hypocreales</taxon>
        <taxon>Nectriaceae</taxon>
        <taxon>Fusarium</taxon>
        <taxon>Fusarium solani species complex</taxon>
    </lineage>
</organism>
<gene>
    <name evidence="1" type="ORF">CEP54_010627</name>
</gene>
<dbReference type="Proteomes" id="UP000288168">
    <property type="component" value="Unassembled WGS sequence"/>
</dbReference>
<evidence type="ECO:0008006" key="3">
    <source>
        <dbReference type="Google" id="ProtNLM"/>
    </source>
</evidence>
<reference evidence="1 2" key="1">
    <citation type="submission" date="2017-06" db="EMBL/GenBank/DDBJ databases">
        <title>Comparative genomic analysis of Ambrosia Fusariam Clade fungi.</title>
        <authorList>
            <person name="Stajich J.E."/>
            <person name="Carrillo J."/>
            <person name="Kijimoto T."/>
            <person name="Eskalen A."/>
            <person name="O'Donnell K."/>
            <person name="Kasson M."/>
        </authorList>
    </citation>
    <scope>NUCLEOTIDE SEQUENCE [LARGE SCALE GENOMIC DNA]</scope>
    <source>
        <strain evidence="1 2">NRRL62584</strain>
    </source>
</reference>
<dbReference type="PANTHER" id="PTHR33112:SF10">
    <property type="entry name" value="TOL"/>
    <property type="match status" value="1"/>
</dbReference>
<sequence length="253" mass="28956">MSKIYKNAACNIAAPDAYNGQQGCLYPRDPRTIQPEPMAYGTQDEEYLVNQTDIYDDHVLYSRAWVLQEAILARWTLDCGRGQLFWRCSEMRASEAFPGGVPTNIYHDDHPAAKFKAISADNDQAMITANILERRLGSVKTRLQIPIAPGRGSLERYTDAPFAFWSAIVGEYTKMKLTKDTDRIVALAGITDVFRPFFGGHWFGMWRIFMPLELLWQSRGTDKRPSTLRAPTWSWFSVESPVYYTRLRIQLPS</sequence>
<name>A0A428PJ83_9HYPO</name>